<comment type="caution">
    <text evidence="2">The sequence shown here is derived from an EMBL/GenBank/DDBJ whole genome shotgun (WGS) entry which is preliminary data.</text>
</comment>
<dbReference type="Proteomes" id="UP001148838">
    <property type="component" value="Unassembled WGS sequence"/>
</dbReference>
<dbReference type="EMBL" id="JAJSOF020000003">
    <property type="protein sequence ID" value="KAJ4449613.1"/>
    <property type="molecule type" value="Genomic_DNA"/>
</dbReference>
<protein>
    <submittedName>
        <fullName evidence="2">Uncharacterized protein</fullName>
    </submittedName>
</protein>
<feature type="region of interest" description="Disordered" evidence="1">
    <location>
        <begin position="136"/>
        <end position="167"/>
    </location>
</feature>
<name>A0ABQ8TUV7_PERAM</name>
<evidence type="ECO:0000313" key="3">
    <source>
        <dbReference type="Proteomes" id="UP001148838"/>
    </source>
</evidence>
<evidence type="ECO:0000256" key="1">
    <source>
        <dbReference type="SAM" id="MobiDB-lite"/>
    </source>
</evidence>
<gene>
    <name evidence="2" type="ORF">ANN_01016</name>
</gene>
<proteinExistence type="predicted"/>
<keyword evidence="3" id="KW-1185">Reference proteome</keyword>
<evidence type="ECO:0000313" key="2">
    <source>
        <dbReference type="EMBL" id="KAJ4449613.1"/>
    </source>
</evidence>
<organism evidence="2 3">
    <name type="scientific">Periplaneta americana</name>
    <name type="common">American cockroach</name>
    <name type="synonym">Blatta americana</name>
    <dbReference type="NCBI Taxonomy" id="6978"/>
    <lineage>
        <taxon>Eukaryota</taxon>
        <taxon>Metazoa</taxon>
        <taxon>Ecdysozoa</taxon>
        <taxon>Arthropoda</taxon>
        <taxon>Hexapoda</taxon>
        <taxon>Insecta</taxon>
        <taxon>Pterygota</taxon>
        <taxon>Neoptera</taxon>
        <taxon>Polyneoptera</taxon>
        <taxon>Dictyoptera</taxon>
        <taxon>Blattodea</taxon>
        <taxon>Blattoidea</taxon>
        <taxon>Blattidae</taxon>
        <taxon>Blattinae</taxon>
        <taxon>Periplaneta</taxon>
    </lineage>
</organism>
<accession>A0ABQ8TUV7</accession>
<reference evidence="2 3" key="1">
    <citation type="journal article" date="2022" name="Allergy">
        <title>Genome assembly and annotation of Periplaneta americana reveal a comprehensive cockroach allergen profile.</title>
        <authorList>
            <person name="Wang L."/>
            <person name="Xiong Q."/>
            <person name="Saelim N."/>
            <person name="Wang L."/>
            <person name="Nong W."/>
            <person name="Wan A.T."/>
            <person name="Shi M."/>
            <person name="Liu X."/>
            <person name="Cao Q."/>
            <person name="Hui J.H.L."/>
            <person name="Sookrung N."/>
            <person name="Leung T.F."/>
            <person name="Tungtrongchitr A."/>
            <person name="Tsui S.K.W."/>
        </authorList>
    </citation>
    <scope>NUCLEOTIDE SEQUENCE [LARGE SCALE GENOMIC DNA]</scope>
    <source>
        <strain evidence="2">PWHHKU_190912</strain>
    </source>
</reference>
<sequence>MAGLCEGSNERASYLKAICKETKYGFVYTNLYTLVNEFRFDDCAVSRDVALQRNINSQNKFVRKAGKLDARNSWKKRNLTPLVKTVYQHYFGMRIVYEQKKNSSIPESSICFRSIPHSDSLLVPTPPENCVFEVEHEDSMEQEEPNTPSTSHDPDFEEKDDKPHRMSQAELSDLIRDLDLSKEKAEILGLGYSNGIFSNVMSGSHSTDNVTGICFPFLRRKTILFAPTLMA</sequence>